<keyword evidence="4" id="KW-1185">Reference proteome</keyword>
<keyword evidence="1" id="KW-0812">Transmembrane</keyword>
<dbReference type="InterPro" id="IPR059113">
    <property type="entry name" value="Znf_ribbon"/>
</dbReference>
<accession>A0A7I8DJE0</accession>
<proteinExistence type="predicted"/>
<dbReference type="EMBL" id="AP023368">
    <property type="protein sequence ID" value="BCJ98442.1"/>
    <property type="molecule type" value="Genomic_DNA"/>
</dbReference>
<evidence type="ECO:0000259" key="2">
    <source>
        <dbReference type="Pfam" id="PF13248"/>
    </source>
</evidence>
<feature type="transmembrane region" description="Helical" evidence="1">
    <location>
        <begin position="7"/>
        <end position="23"/>
    </location>
</feature>
<evidence type="ECO:0000313" key="3">
    <source>
        <dbReference type="EMBL" id="BCJ98442.1"/>
    </source>
</evidence>
<dbReference type="AlphaFoldDB" id="A0A7I8DJE0"/>
<feature type="domain" description="Putative zinc-ribbon" evidence="2">
    <location>
        <begin position="111"/>
        <end position="132"/>
    </location>
</feature>
<evidence type="ECO:0000256" key="1">
    <source>
        <dbReference type="SAM" id="Phobius"/>
    </source>
</evidence>
<reference evidence="3 4" key="2">
    <citation type="submission" date="2020-08" db="EMBL/GenBank/DDBJ databases">
        <authorList>
            <person name="Ueki A."/>
            <person name="Tonouchi A."/>
        </authorList>
    </citation>
    <scope>NUCLEOTIDE SEQUENCE [LARGE SCALE GENOMIC DNA]</scope>
    <source>
        <strain evidence="3 4">CTTW</strain>
    </source>
</reference>
<dbReference type="Proteomes" id="UP000515703">
    <property type="component" value="Chromosome"/>
</dbReference>
<feature type="transmembrane region" description="Helical" evidence="1">
    <location>
        <begin position="59"/>
        <end position="86"/>
    </location>
</feature>
<evidence type="ECO:0000313" key="4">
    <source>
        <dbReference type="Proteomes" id="UP000515703"/>
    </source>
</evidence>
<name>A0A7I8DJE0_9FIRM</name>
<gene>
    <name evidence="3" type="ORF">bsdcttw_14830</name>
</gene>
<protein>
    <recommendedName>
        <fullName evidence="2">Putative zinc-ribbon domain-containing protein</fullName>
    </recommendedName>
</protein>
<dbReference type="KEGG" id="acht:bsdcttw_14830"/>
<keyword evidence="1" id="KW-0472">Membrane</keyword>
<keyword evidence="1" id="KW-1133">Transmembrane helix</keyword>
<dbReference type="Pfam" id="PF13248">
    <property type="entry name" value="Zn_ribbon_3"/>
    <property type="match status" value="1"/>
</dbReference>
<reference evidence="3 4" key="1">
    <citation type="submission" date="2020-08" db="EMBL/GenBank/DDBJ databases">
        <title>Draft genome sequencing of an Anaerocolumna strain isolated from anoxic soil subjected to BSD treatment.</title>
        <authorList>
            <person name="Uek A."/>
            <person name="Tonouchi A."/>
        </authorList>
    </citation>
    <scope>NUCLEOTIDE SEQUENCE [LARGE SCALE GENOMIC DNA]</scope>
    <source>
        <strain evidence="3 4">CTTW</strain>
    </source>
</reference>
<dbReference type="RefSeq" id="WP_185258772.1">
    <property type="nucleotide sequence ID" value="NZ_AP023368.1"/>
</dbReference>
<sequence>MKKDSFLKLIIISFIGIVVLWFAKELLFPSNYLGINISGNYGGEHMYMSGNYGFGAGTFSVLLIFLIKVLIVLFVVALIVGLIMVAKNYIFTPQNMEAYKSGSTPVEQPRKTCDICGKPLDNNWKVCPYCGTEAK</sequence>
<organism evidence="3 4">
    <name type="scientific">Anaerocolumna chitinilytica</name>
    <dbReference type="NCBI Taxonomy" id="1727145"/>
    <lineage>
        <taxon>Bacteria</taxon>
        <taxon>Bacillati</taxon>
        <taxon>Bacillota</taxon>
        <taxon>Clostridia</taxon>
        <taxon>Lachnospirales</taxon>
        <taxon>Lachnospiraceae</taxon>
        <taxon>Anaerocolumna</taxon>
    </lineage>
</organism>